<feature type="transmembrane region" description="Helical" evidence="7">
    <location>
        <begin position="207"/>
        <end position="228"/>
    </location>
</feature>
<feature type="domain" description="Rhodopsin" evidence="8">
    <location>
        <begin position="31"/>
        <end position="273"/>
    </location>
</feature>
<dbReference type="PANTHER" id="PTHR33048">
    <property type="entry name" value="PTH11-LIKE INTEGRAL MEMBRANE PROTEIN (AFU_ORTHOLOGUE AFUA_5G11245)"/>
    <property type="match status" value="1"/>
</dbReference>
<feature type="transmembrane region" description="Helical" evidence="7">
    <location>
        <begin position="248"/>
        <end position="268"/>
    </location>
</feature>
<accession>A0ABR4EHA3</accession>
<comment type="caution">
    <text evidence="9">The sequence shown here is derived from an EMBL/GenBank/DDBJ whole genome shotgun (WGS) entry which is preliminary data.</text>
</comment>
<protein>
    <recommendedName>
        <fullName evidence="8">Rhodopsin domain-containing protein</fullName>
    </recommendedName>
</protein>
<keyword evidence="10" id="KW-1185">Reference proteome</keyword>
<gene>
    <name evidence="9" type="ORF">FJTKL_11368</name>
</gene>
<evidence type="ECO:0000256" key="3">
    <source>
        <dbReference type="ARBA" id="ARBA00022989"/>
    </source>
</evidence>
<evidence type="ECO:0000256" key="2">
    <source>
        <dbReference type="ARBA" id="ARBA00022692"/>
    </source>
</evidence>
<dbReference type="Proteomes" id="UP001600888">
    <property type="component" value="Unassembled WGS sequence"/>
</dbReference>
<evidence type="ECO:0000256" key="4">
    <source>
        <dbReference type="ARBA" id="ARBA00023136"/>
    </source>
</evidence>
<feature type="transmembrane region" description="Helical" evidence="7">
    <location>
        <begin position="92"/>
        <end position="114"/>
    </location>
</feature>
<proteinExistence type="inferred from homology"/>
<evidence type="ECO:0000256" key="6">
    <source>
        <dbReference type="SAM" id="MobiDB-lite"/>
    </source>
</evidence>
<evidence type="ECO:0000313" key="9">
    <source>
        <dbReference type="EMBL" id="KAL2281681.1"/>
    </source>
</evidence>
<dbReference type="Pfam" id="PF20684">
    <property type="entry name" value="Fung_rhodopsin"/>
    <property type="match status" value="1"/>
</dbReference>
<keyword evidence="3 7" id="KW-1133">Transmembrane helix</keyword>
<keyword evidence="4 7" id="KW-0472">Membrane</keyword>
<keyword evidence="2 7" id="KW-0812">Transmembrane</keyword>
<name>A0ABR4EHA3_9PEZI</name>
<dbReference type="InterPro" id="IPR052337">
    <property type="entry name" value="SAT4-like"/>
</dbReference>
<sequence>MAEFLPLRQKAPMMVGILWMFQVIAFILVGFRLYTRLAVMHIYGIDDHFFNFSVLCLLVYVILMTVAARYGLGQEMTNPASEETSRAQLLVNVGQTVTSVAAISIKISIACFLLRIVGVNTAHKVAIILPLTLMSLSVFIAIWLIWFSCKPVSYIWDITVPGGHCEPLTQFVAPLVSFVMILVVELWYASFPWYLIRGLEMPRREKILIGTSMSISYISAGCSIARLLNLLRLSQAADDQFLLTIVDVLIWHAADVTTQLFCIGVTVCRPLYKNWLYRVADHIEGGSNTAGHLEQDPTYGAREAPELIALRTVGGSEVKPVSDGATSGKQRGRSTMRRDLVFQSDDTSNEFITTPMTRIPEVEKAVNMCSCLMRRLIEGESPPRSVE</sequence>
<evidence type="ECO:0000313" key="10">
    <source>
        <dbReference type="Proteomes" id="UP001600888"/>
    </source>
</evidence>
<comment type="similarity">
    <text evidence="5">Belongs to the SAT4 family.</text>
</comment>
<dbReference type="PANTHER" id="PTHR33048:SF93">
    <property type="entry name" value="INTEGRAL MEMBRANE PROTEIN"/>
    <property type="match status" value="1"/>
</dbReference>
<reference evidence="9 10" key="1">
    <citation type="submission" date="2024-03" db="EMBL/GenBank/DDBJ databases">
        <title>A high-quality draft genome sequence of Diaporthe vaccinii, a causative agent of upright dieback and viscid rot disease in cranberry plants.</title>
        <authorList>
            <person name="Sarrasin M."/>
            <person name="Lang B.F."/>
            <person name="Burger G."/>
        </authorList>
    </citation>
    <scope>NUCLEOTIDE SEQUENCE [LARGE SCALE GENOMIC DNA]</scope>
    <source>
        <strain evidence="9 10">IS7</strain>
    </source>
</reference>
<comment type="subcellular location">
    <subcellularLocation>
        <location evidence="1">Membrane</location>
        <topology evidence="1">Multi-pass membrane protein</topology>
    </subcellularLocation>
</comment>
<feature type="region of interest" description="Disordered" evidence="6">
    <location>
        <begin position="317"/>
        <end position="340"/>
    </location>
</feature>
<evidence type="ECO:0000256" key="5">
    <source>
        <dbReference type="ARBA" id="ARBA00038359"/>
    </source>
</evidence>
<evidence type="ECO:0000259" key="8">
    <source>
        <dbReference type="Pfam" id="PF20684"/>
    </source>
</evidence>
<organism evidence="9 10">
    <name type="scientific">Diaporthe vaccinii</name>
    <dbReference type="NCBI Taxonomy" id="105482"/>
    <lineage>
        <taxon>Eukaryota</taxon>
        <taxon>Fungi</taxon>
        <taxon>Dikarya</taxon>
        <taxon>Ascomycota</taxon>
        <taxon>Pezizomycotina</taxon>
        <taxon>Sordariomycetes</taxon>
        <taxon>Sordariomycetidae</taxon>
        <taxon>Diaporthales</taxon>
        <taxon>Diaporthaceae</taxon>
        <taxon>Diaporthe</taxon>
        <taxon>Diaporthe eres species complex</taxon>
    </lineage>
</organism>
<feature type="transmembrane region" description="Helical" evidence="7">
    <location>
        <begin position="52"/>
        <end position="72"/>
    </location>
</feature>
<evidence type="ECO:0000256" key="7">
    <source>
        <dbReference type="SAM" id="Phobius"/>
    </source>
</evidence>
<dbReference type="InterPro" id="IPR049326">
    <property type="entry name" value="Rhodopsin_dom_fungi"/>
</dbReference>
<evidence type="ECO:0000256" key="1">
    <source>
        <dbReference type="ARBA" id="ARBA00004141"/>
    </source>
</evidence>
<feature type="transmembrane region" description="Helical" evidence="7">
    <location>
        <begin position="171"/>
        <end position="195"/>
    </location>
</feature>
<feature type="transmembrane region" description="Helical" evidence="7">
    <location>
        <begin position="126"/>
        <end position="146"/>
    </location>
</feature>
<feature type="transmembrane region" description="Helical" evidence="7">
    <location>
        <begin position="12"/>
        <end position="31"/>
    </location>
</feature>
<dbReference type="EMBL" id="JBAWTH010000055">
    <property type="protein sequence ID" value="KAL2281681.1"/>
    <property type="molecule type" value="Genomic_DNA"/>
</dbReference>